<dbReference type="SUPFAM" id="SSF51445">
    <property type="entry name" value="(Trans)glycosidases"/>
    <property type="match status" value="1"/>
</dbReference>
<dbReference type="Gene3D" id="3.20.20.80">
    <property type="entry name" value="Glycosidases"/>
    <property type="match status" value="1"/>
</dbReference>
<dbReference type="EC" id="3.2.1.55" evidence="4"/>
<evidence type="ECO:0000256" key="7">
    <source>
        <dbReference type="ARBA" id="ARBA00023295"/>
    </source>
</evidence>
<comment type="similarity">
    <text evidence="2">Belongs to the glycosyl hydrolase 51 family.</text>
</comment>
<evidence type="ECO:0000256" key="5">
    <source>
        <dbReference type="ARBA" id="ARBA00022801"/>
    </source>
</evidence>
<keyword evidence="10" id="KW-1185">Reference proteome</keyword>
<evidence type="ECO:0000256" key="2">
    <source>
        <dbReference type="ARBA" id="ARBA00007186"/>
    </source>
</evidence>
<dbReference type="InterPro" id="IPR013320">
    <property type="entry name" value="ConA-like_dom_sf"/>
</dbReference>
<sequence length="826" mass="93788">MWNLVKALLIGGLMAMQGWTDEFDGAQLNGRWRWHAPVGGSYALQDGWLVLSTPQREKGFNHWSGVFDAPMLLTDLPDGDWAAETTLHLSDFASDGDFHVGMAIAVSERYLWLWGIFYSATTWKMTKPELWLERTGEARLLQVPLETRTVQLRAEKRGMRLHFFWRHNERMPWQEAGKSLVWFAPKQIGLIVKTWGNGRPLTARFDRFRLEAMPAKDEPIKVSVRVNPQKRLNEISPLIYGQFIEHLGRCIYGGIWAEMLRNRKMHGSVQENGVVENWQPFGKNARWFADNVEFFVGGQSQVIEGTGSGEHGIAQSGLDLLPKGYVGRVIVKGEGVSEITVSLRKDGKVLASKTLKGVTNRWKKLPFRLQVKGAVSDAHFVIAFSGKGKLWVGATSLMPADNVDGMRKDVLDAIKDIKPPIVRWPGGNFVSGYDWRDGIGDPDKRPPRWDRAWGAWEWNDFGTDEFMKFCRYIGAEPYICTNAGEGYEHEAAEWMRYCKEKGYKVRYWGIGNEMYGNWQLGHLDANKYALKAILFATEMRKVIPDARLVAVGVDGSGWGNWNAIVTKIAGAHFDLIAPHYYQGYNPNDDPRQIYTVVVGSPVRIERMLRETFDIVERNKPKGKRITLAFDEWNVWEPHQIQSAGFESFYALRDGIFAAGVFHAMHRCGDFVELACLAQTVNVLGAIRTTQTQVLKTPIYWAFWLYVRNTGKWRVACDVDSPVGTTPVGGETPVVDASATLSEDGKTLFIGLINRHPESDIEVQLDLGNFKAKPTVQMWQLWSENFTDTNTFEQPEKVRPTERTIPLNEALTLKLPRHSVTVLKFER</sequence>
<evidence type="ECO:0000259" key="8">
    <source>
        <dbReference type="SMART" id="SM00813"/>
    </source>
</evidence>
<proteinExistence type="inferred from homology"/>
<organism evidence="9 10">
    <name type="scientific">Candidatus Fervidibacter sacchari</name>
    <dbReference type="NCBI Taxonomy" id="1448929"/>
    <lineage>
        <taxon>Bacteria</taxon>
        <taxon>Candidatus Fervidibacterota</taxon>
        <taxon>Candidatus Fervidibacter</taxon>
    </lineage>
</organism>
<dbReference type="InterPro" id="IPR013780">
    <property type="entry name" value="Glyco_hydro_b"/>
</dbReference>
<evidence type="ECO:0000313" key="9">
    <source>
        <dbReference type="EMBL" id="MCS3918573.1"/>
    </source>
</evidence>
<dbReference type="Gene3D" id="2.60.120.200">
    <property type="match status" value="1"/>
</dbReference>
<dbReference type="PANTHER" id="PTHR43576">
    <property type="entry name" value="ALPHA-L-ARABINOFURANOSIDASE C-RELATED"/>
    <property type="match status" value="1"/>
</dbReference>
<dbReference type="Pfam" id="PF22848">
    <property type="entry name" value="ASD1_dom"/>
    <property type="match status" value="1"/>
</dbReference>
<dbReference type="InterPro" id="IPR017853">
    <property type="entry name" value="GH"/>
</dbReference>
<dbReference type="PANTHER" id="PTHR43576:SF3">
    <property type="entry name" value="ALPHA-L-ARABINOFURANOSIDASE C"/>
    <property type="match status" value="1"/>
</dbReference>
<keyword evidence="7 9" id="KW-0326">Glycosidase</keyword>
<keyword evidence="6" id="KW-0119">Carbohydrate metabolism</keyword>
<keyword evidence="5 9" id="KW-0378">Hydrolase</keyword>
<name>A0ABT2EKW2_9BACT</name>
<dbReference type="RefSeq" id="WP_259094547.1">
    <property type="nucleotide sequence ID" value="NZ_CP130454.1"/>
</dbReference>
<dbReference type="InterPro" id="IPR055235">
    <property type="entry name" value="ASD1_cat"/>
</dbReference>
<dbReference type="SUPFAM" id="SSF49899">
    <property type="entry name" value="Concanavalin A-like lectins/glucanases"/>
    <property type="match status" value="1"/>
</dbReference>
<dbReference type="InterPro" id="IPR010720">
    <property type="entry name" value="Alpha-L-AF_C"/>
</dbReference>
<comment type="caution">
    <text evidence="9">The sequence shown here is derived from an EMBL/GenBank/DDBJ whole genome shotgun (WGS) entry which is preliminary data.</text>
</comment>
<gene>
    <name evidence="9" type="ORF">M2350_000973</name>
</gene>
<dbReference type="EMBL" id="JANUCP010000002">
    <property type="protein sequence ID" value="MCS3918573.1"/>
    <property type="molecule type" value="Genomic_DNA"/>
</dbReference>
<dbReference type="SUPFAM" id="SSF51011">
    <property type="entry name" value="Glycosyl hydrolase domain"/>
    <property type="match status" value="1"/>
</dbReference>
<comment type="catalytic activity">
    <reaction evidence="1">
        <text>Hydrolysis of terminal non-reducing alpha-L-arabinofuranoside residues in alpha-L-arabinosides.</text>
        <dbReference type="EC" id="3.2.1.55"/>
    </reaction>
</comment>
<evidence type="ECO:0000256" key="3">
    <source>
        <dbReference type="ARBA" id="ARBA00011165"/>
    </source>
</evidence>
<comment type="subunit">
    <text evidence="3">Homohexamer; trimer of dimers.</text>
</comment>
<evidence type="ECO:0000256" key="6">
    <source>
        <dbReference type="ARBA" id="ARBA00023277"/>
    </source>
</evidence>
<dbReference type="Pfam" id="PF06964">
    <property type="entry name" value="Alpha-L-AF_C"/>
    <property type="match status" value="1"/>
</dbReference>
<dbReference type="Proteomes" id="UP001204798">
    <property type="component" value="Unassembled WGS sequence"/>
</dbReference>
<evidence type="ECO:0000256" key="4">
    <source>
        <dbReference type="ARBA" id="ARBA00012670"/>
    </source>
</evidence>
<reference evidence="9 10" key="1">
    <citation type="submission" date="2022-08" db="EMBL/GenBank/DDBJ databases">
        <title>Bacterial and archaeal communities from various locations to study Microbial Dark Matter (Phase II).</title>
        <authorList>
            <person name="Stepanauskas R."/>
        </authorList>
    </citation>
    <scope>NUCLEOTIDE SEQUENCE [LARGE SCALE GENOMIC DNA]</scope>
    <source>
        <strain evidence="9 10">PD1</strain>
    </source>
</reference>
<protein>
    <recommendedName>
        <fullName evidence="4">non-reducing end alpha-L-arabinofuranosidase</fullName>
        <ecNumber evidence="4">3.2.1.55</ecNumber>
    </recommendedName>
</protein>
<dbReference type="Gene3D" id="2.60.40.1180">
    <property type="entry name" value="Golgi alpha-mannosidase II"/>
    <property type="match status" value="1"/>
</dbReference>
<evidence type="ECO:0000256" key="1">
    <source>
        <dbReference type="ARBA" id="ARBA00001462"/>
    </source>
</evidence>
<dbReference type="SMART" id="SM00813">
    <property type="entry name" value="Alpha-L-AF_C"/>
    <property type="match status" value="1"/>
</dbReference>
<evidence type="ECO:0000313" key="10">
    <source>
        <dbReference type="Proteomes" id="UP001204798"/>
    </source>
</evidence>
<accession>A0ABT2EKW2</accession>
<feature type="domain" description="Alpha-L-arabinofuranosidase C-terminal" evidence="8">
    <location>
        <begin position="630"/>
        <end position="818"/>
    </location>
</feature>
<dbReference type="GO" id="GO:0046556">
    <property type="term" value="F:alpha-L-arabinofuranosidase activity"/>
    <property type="evidence" value="ECO:0007669"/>
    <property type="project" value="UniProtKB-EC"/>
</dbReference>